<feature type="transmembrane region" description="Helical" evidence="7">
    <location>
        <begin position="66"/>
        <end position="86"/>
    </location>
</feature>
<organism evidence="8">
    <name type="scientific">mine drainage metagenome</name>
    <dbReference type="NCBI Taxonomy" id="410659"/>
    <lineage>
        <taxon>unclassified sequences</taxon>
        <taxon>metagenomes</taxon>
        <taxon>ecological metagenomes</taxon>
    </lineage>
</organism>
<feature type="transmembrane region" description="Helical" evidence="7">
    <location>
        <begin position="140"/>
        <end position="159"/>
    </location>
</feature>
<feature type="transmembrane region" description="Helical" evidence="7">
    <location>
        <begin position="202"/>
        <end position="224"/>
    </location>
</feature>
<dbReference type="PIRSF" id="PIRSF002744">
    <property type="entry name" value="Pur-cyt_permease"/>
    <property type="match status" value="1"/>
</dbReference>
<dbReference type="Gene3D" id="1.10.4160.10">
    <property type="entry name" value="Hydantoin permease"/>
    <property type="match status" value="1"/>
</dbReference>
<evidence type="ECO:0000256" key="3">
    <source>
        <dbReference type="ARBA" id="ARBA00022448"/>
    </source>
</evidence>
<keyword evidence="5 7" id="KW-1133">Transmembrane helix</keyword>
<protein>
    <submittedName>
        <fullName evidence="8">Putative purine-cytosine permease</fullName>
    </submittedName>
</protein>
<dbReference type="EMBL" id="CABL01000001">
    <property type="protein sequence ID" value="CBH74290.1"/>
    <property type="molecule type" value="Genomic_DNA"/>
</dbReference>
<dbReference type="GO" id="GO:0022857">
    <property type="term" value="F:transmembrane transporter activity"/>
    <property type="evidence" value="ECO:0007669"/>
    <property type="project" value="InterPro"/>
</dbReference>
<feature type="transmembrane region" description="Helical" evidence="7">
    <location>
        <begin position="328"/>
        <end position="350"/>
    </location>
</feature>
<accession>E6PCV6</accession>
<dbReference type="AlphaFoldDB" id="E6PCV6"/>
<dbReference type="PANTHER" id="PTHR31806:SF1">
    <property type="entry name" value="PURINE-CYTOSINE PERMEASE FCY2-RELATED"/>
    <property type="match status" value="1"/>
</dbReference>
<evidence type="ECO:0000313" key="8">
    <source>
        <dbReference type="EMBL" id="CBH74290.1"/>
    </source>
</evidence>
<dbReference type="Pfam" id="PF02133">
    <property type="entry name" value="Transp_cyt_pur"/>
    <property type="match status" value="1"/>
</dbReference>
<feature type="transmembrane region" description="Helical" evidence="7">
    <location>
        <begin position="284"/>
        <end position="307"/>
    </location>
</feature>
<comment type="caution">
    <text evidence="8">The sequence shown here is derived from an EMBL/GenBank/DDBJ whole genome shotgun (WGS) entry which is preliminary data.</text>
</comment>
<feature type="transmembrane region" description="Helical" evidence="7">
    <location>
        <begin position="362"/>
        <end position="380"/>
    </location>
</feature>
<sequence length="454" mass="47455">MSEASPQYGERIAALEPLGTQTVPDGERHGRARDLFALWYSANAEIATWMVGVYIVALYGTDLRSAAIGIIVGNLAGYALLGWLSTRAPHDGVPQMVASQRAFGRSGNRAPATLAFLAGVGWFAVNSVFGAYALTTLTHWQFSASLATLVLAQVALAMYGHNLIHAFQRAAVALLTAGFVAIAIATIAQHPAMSGFHADAPLAIGGALAGFSFAVALSFSYATGWLPCAADYARYLPRETSPRALFWYSFLGSALPCIAIELLGALAASALGQRADAAQSPTDAIAALLGHGLVAGVALATIVLGTLTANSMNLYSGALAALVATRIAVPRVAAALLVGGIGAAIAFFGSNPRVAAEGYSNFLLLLSYWTAPWAAVVLFARERDDPQRAMGIRAGTVAWILGVLASLPFWNQAWYIGPVPRAFPPLGDLSYEVGFVVAAAAIFVLQRNFSRTPG</sequence>
<feature type="transmembrane region" description="Helical" evidence="7">
    <location>
        <begin position="245"/>
        <end position="272"/>
    </location>
</feature>
<keyword evidence="4 7" id="KW-0812">Transmembrane</keyword>
<evidence type="ECO:0000256" key="5">
    <source>
        <dbReference type="ARBA" id="ARBA00022989"/>
    </source>
</evidence>
<feature type="transmembrane region" description="Helical" evidence="7">
    <location>
        <begin position="429"/>
        <end position="445"/>
    </location>
</feature>
<keyword evidence="6 7" id="KW-0472">Membrane</keyword>
<evidence type="ECO:0000256" key="7">
    <source>
        <dbReference type="SAM" id="Phobius"/>
    </source>
</evidence>
<feature type="transmembrane region" description="Helical" evidence="7">
    <location>
        <begin position="114"/>
        <end position="134"/>
    </location>
</feature>
<dbReference type="InterPro" id="IPR026030">
    <property type="entry name" value="Pur-cyt_permease_Fcy2/21/22"/>
</dbReference>
<feature type="transmembrane region" description="Helical" evidence="7">
    <location>
        <begin position="37"/>
        <end position="60"/>
    </location>
</feature>
<keyword evidence="3" id="KW-0813">Transport</keyword>
<reference evidence="8" key="1">
    <citation type="submission" date="2009-10" db="EMBL/GenBank/DDBJ databases">
        <title>Diversity of trophic interactions inside an arsenic-rich microbial ecosystem.</title>
        <authorList>
            <person name="Bertin P.N."/>
            <person name="Heinrich-Salmeron A."/>
            <person name="Pelletier E."/>
            <person name="Goulhen-Chollet F."/>
            <person name="Arsene-Ploetze F."/>
            <person name="Gallien S."/>
            <person name="Calteau A."/>
            <person name="Vallenet D."/>
            <person name="Casiot C."/>
            <person name="Chane-Woon-Ming B."/>
            <person name="Giloteaux L."/>
            <person name="Barakat M."/>
            <person name="Bonnefoy V."/>
            <person name="Bruneel O."/>
            <person name="Chandler M."/>
            <person name="Cleiss J."/>
            <person name="Duran R."/>
            <person name="Elbaz-Poulichet F."/>
            <person name="Fonknechten N."/>
            <person name="Lauga B."/>
            <person name="Mornico D."/>
            <person name="Ortet P."/>
            <person name="Schaeffer C."/>
            <person name="Siguier P."/>
            <person name="Alexander Thil Smith A."/>
            <person name="Van Dorsselaer A."/>
            <person name="Weissenbach J."/>
            <person name="Medigue C."/>
            <person name="Le Paslier D."/>
        </authorList>
    </citation>
    <scope>NUCLEOTIDE SEQUENCE</scope>
</reference>
<evidence type="ECO:0000256" key="6">
    <source>
        <dbReference type="ARBA" id="ARBA00023136"/>
    </source>
</evidence>
<feature type="transmembrane region" description="Helical" evidence="7">
    <location>
        <begin position="392"/>
        <end position="409"/>
    </location>
</feature>
<evidence type="ECO:0000256" key="4">
    <source>
        <dbReference type="ARBA" id="ARBA00022692"/>
    </source>
</evidence>
<feature type="transmembrane region" description="Helical" evidence="7">
    <location>
        <begin position="171"/>
        <end position="190"/>
    </location>
</feature>
<dbReference type="PANTHER" id="PTHR31806">
    <property type="entry name" value="PURINE-CYTOSINE PERMEASE FCY2-RELATED"/>
    <property type="match status" value="1"/>
</dbReference>
<comment type="similarity">
    <text evidence="2">Belongs to the purine-cytosine permease (2.A.39) family.</text>
</comment>
<dbReference type="InterPro" id="IPR001248">
    <property type="entry name" value="Pur-cyt_permease"/>
</dbReference>
<evidence type="ECO:0000256" key="1">
    <source>
        <dbReference type="ARBA" id="ARBA00004141"/>
    </source>
</evidence>
<name>E6PCV6_9ZZZZ</name>
<evidence type="ECO:0000256" key="2">
    <source>
        <dbReference type="ARBA" id="ARBA00008974"/>
    </source>
</evidence>
<proteinExistence type="inferred from homology"/>
<gene>
    <name evidence="8" type="ORF">CARN1_2177</name>
</gene>
<dbReference type="GO" id="GO:0005886">
    <property type="term" value="C:plasma membrane"/>
    <property type="evidence" value="ECO:0007669"/>
    <property type="project" value="TreeGrafter"/>
</dbReference>
<comment type="subcellular location">
    <subcellularLocation>
        <location evidence="1">Membrane</location>
        <topology evidence="1">Multi-pass membrane protein</topology>
    </subcellularLocation>
</comment>